<dbReference type="Pfam" id="PF02776">
    <property type="entry name" value="TPP_enzyme_N"/>
    <property type="match status" value="1"/>
</dbReference>
<comment type="similarity">
    <text evidence="3 10">Belongs to the TPP enzyme family.</text>
</comment>
<dbReference type="GO" id="GO:0050660">
    <property type="term" value="F:flavin adenine dinucleotide binding"/>
    <property type="evidence" value="ECO:0007669"/>
    <property type="project" value="TreeGrafter"/>
</dbReference>
<comment type="cofactor">
    <cofactor evidence="1">
        <name>Mg(2+)</name>
        <dbReference type="ChEBI" id="CHEBI:18420"/>
    </cofactor>
</comment>
<evidence type="ECO:0000259" key="12">
    <source>
        <dbReference type="Pfam" id="PF02775"/>
    </source>
</evidence>
<evidence type="ECO:0000256" key="10">
    <source>
        <dbReference type="RuleBase" id="RU362132"/>
    </source>
</evidence>
<dbReference type="FunFam" id="3.40.50.970:FF:000007">
    <property type="entry name" value="Acetolactate synthase"/>
    <property type="match status" value="1"/>
</dbReference>
<evidence type="ECO:0000256" key="1">
    <source>
        <dbReference type="ARBA" id="ARBA00001946"/>
    </source>
</evidence>
<dbReference type="InterPro" id="IPR011766">
    <property type="entry name" value="TPP_enzyme_TPP-bd"/>
</dbReference>
<evidence type="ECO:0000259" key="13">
    <source>
        <dbReference type="Pfam" id="PF02776"/>
    </source>
</evidence>
<sequence length="640" mass="69438">MLLLLIAFSVAVGALVAYLIDLDSMASLTKIFRDLSSRKQHPMSSIFQVEEESKNHGGLLVAQVLKAHGVEHIFTLCGGHISPILVACEAQGIRVVDTRHEVTTVFAADAVARLKQSIGVAAVTAGPGLTNTITAVKNAQMAESPILLLGGAAPTLLKNRGALQDIEQLALFRPLCKFTARIKRVKDIVPTLRKAIQAAQSGTPGPVFVEFPVDTLYPWDIVAREIGFAPNARSMRQKMVNGYLMWHISRQFGGAWNEQTVTPLPVDIPKAKVSQLEAAVDLLVKAKRPLLLIGSQAMLPPTKPDKLRETVENLGIPCYLGGMSRGLLGKKGRLQMRQDRKTALKEADLVILAGTICDFRLSYGRVLSHKSKVIAINRNHSQLHKNAGIFWTPTMLMQADVGSVLVQLRERLKARDWSGPAEDWVKSLRERDDAKEAANLKKGLEKPADGNLNPLNVLYKLDQVLPDDSILVADGGDFVGSAAYIVRPRGPLQWLDPGAFGTLGVGGGFALGAKCVHPDKPVWIIYGDGSCGYSLMEYDSYVRHKLPVVAVVGNDACWSQIAREQIPMFKSSVAVDLNLSARYEDAAAACGAVGPRVPMQDEERVADIFTEVSPATRTCKAALVNVLIGKTDFREGSISV</sequence>
<dbReference type="CDD" id="cd02004">
    <property type="entry name" value="TPP_BZL_OCoD_HPCL"/>
    <property type="match status" value="1"/>
</dbReference>
<evidence type="ECO:0000256" key="3">
    <source>
        <dbReference type="ARBA" id="ARBA00007812"/>
    </source>
</evidence>
<dbReference type="AlphaFoldDB" id="A0A914VTR4"/>
<protein>
    <recommendedName>
        <fullName evidence="4">2-hydroxyacyl-CoA lyase 2</fullName>
    </recommendedName>
    <alternativeName>
        <fullName evidence="7">IlvB-like protein</fullName>
    </alternativeName>
</protein>
<dbReference type="GO" id="GO:0030976">
    <property type="term" value="F:thiamine pyrophosphate binding"/>
    <property type="evidence" value="ECO:0007669"/>
    <property type="project" value="InterPro"/>
</dbReference>
<evidence type="ECO:0000259" key="11">
    <source>
        <dbReference type="Pfam" id="PF00205"/>
    </source>
</evidence>
<reference evidence="15" key="1">
    <citation type="submission" date="2022-11" db="UniProtKB">
        <authorList>
            <consortium name="WormBaseParasite"/>
        </authorList>
    </citation>
    <scope>IDENTIFICATION</scope>
</reference>
<feature type="domain" description="Thiamine pyrophosphate enzyme TPP-binding" evidence="12">
    <location>
        <begin position="474"/>
        <end position="611"/>
    </location>
</feature>
<organism evidence="14 15">
    <name type="scientific">Plectus sambesii</name>
    <dbReference type="NCBI Taxonomy" id="2011161"/>
    <lineage>
        <taxon>Eukaryota</taxon>
        <taxon>Metazoa</taxon>
        <taxon>Ecdysozoa</taxon>
        <taxon>Nematoda</taxon>
        <taxon>Chromadorea</taxon>
        <taxon>Plectida</taxon>
        <taxon>Plectina</taxon>
        <taxon>Plectoidea</taxon>
        <taxon>Plectidae</taxon>
        <taxon>Plectus</taxon>
    </lineage>
</organism>
<dbReference type="GO" id="GO:0003984">
    <property type="term" value="F:acetolactate synthase activity"/>
    <property type="evidence" value="ECO:0007669"/>
    <property type="project" value="TreeGrafter"/>
</dbReference>
<dbReference type="PANTHER" id="PTHR18968:SF166">
    <property type="entry name" value="2-HYDROXYACYL-COA LYASE 2"/>
    <property type="match status" value="1"/>
</dbReference>
<dbReference type="Gene3D" id="3.40.50.970">
    <property type="match status" value="2"/>
</dbReference>
<dbReference type="CDD" id="cd07035">
    <property type="entry name" value="TPP_PYR_POX_like"/>
    <property type="match status" value="1"/>
</dbReference>
<evidence type="ECO:0000313" key="15">
    <source>
        <dbReference type="WBParaSite" id="PSAMB.scaffold2390size23461.g17651.t1"/>
    </source>
</evidence>
<evidence type="ECO:0000256" key="7">
    <source>
        <dbReference type="ARBA" id="ARBA00030510"/>
    </source>
</evidence>
<dbReference type="InterPro" id="IPR045229">
    <property type="entry name" value="TPP_enz"/>
</dbReference>
<dbReference type="SUPFAM" id="SSF52518">
    <property type="entry name" value="Thiamin diphosphate-binding fold (THDP-binding)"/>
    <property type="match status" value="2"/>
</dbReference>
<comment type="catalytic activity">
    <reaction evidence="8">
        <text>2-hydroxyoctadecanoyl-CoA = heptadecanal + formyl-CoA</text>
        <dbReference type="Rhea" id="RHEA:55196"/>
        <dbReference type="ChEBI" id="CHEBI:57376"/>
        <dbReference type="ChEBI" id="CHEBI:74116"/>
        <dbReference type="ChEBI" id="CHEBI:138631"/>
    </reaction>
    <physiologicalReaction direction="left-to-right" evidence="8">
        <dbReference type="Rhea" id="RHEA:55197"/>
    </physiologicalReaction>
</comment>
<dbReference type="Pfam" id="PF00205">
    <property type="entry name" value="TPP_enzyme_M"/>
    <property type="match status" value="1"/>
</dbReference>
<dbReference type="PROSITE" id="PS00187">
    <property type="entry name" value="TPP_ENZYMES"/>
    <property type="match status" value="1"/>
</dbReference>
<proteinExistence type="inferred from homology"/>
<evidence type="ECO:0000313" key="14">
    <source>
        <dbReference type="Proteomes" id="UP000887566"/>
    </source>
</evidence>
<name>A0A914VTR4_9BILA</name>
<evidence type="ECO:0000256" key="4">
    <source>
        <dbReference type="ARBA" id="ARBA00018936"/>
    </source>
</evidence>
<evidence type="ECO:0000256" key="2">
    <source>
        <dbReference type="ARBA" id="ARBA00001964"/>
    </source>
</evidence>
<comment type="cofactor">
    <cofactor evidence="2">
        <name>thiamine diphosphate</name>
        <dbReference type="ChEBI" id="CHEBI:58937"/>
    </cofactor>
</comment>
<dbReference type="InterPro" id="IPR012000">
    <property type="entry name" value="Thiamin_PyroP_enz_cen_dom"/>
</dbReference>
<dbReference type="InterPro" id="IPR029061">
    <property type="entry name" value="THDP-binding"/>
</dbReference>
<dbReference type="Proteomes" id="UP000887566">
    <property type="component" value="Unplaced"/>
</dbReference>
<dbReference type="InterPro" id="IPR029035">
    <property type="entry name" value="DHS-like_NAD/FAD-binding_dom"/>
</dbReference>
<dbReference type="InterPro" id="IPR000399">
    <property type="entry name" value="TPP-bd_CS"/>
</dbReference>
<feature type="domain" description="Thiamine pyrophosphate enzyme central" evidence="11">
    <location>
        <begin position="276"/>
        <end position="408"/>
    </location>
</feature>
<dbReference type="PANTHER" id="PTHR18968">
    <property type="entry name" value="THIAMINE PYROPHOSPHATE ENZYMES"/>
    <property type="match status" value="1"/>
</dbReference>
<dbReference type="GO" id="GO:0000287">
    <property type="term" value="F:magnesium ion binding"/>
    <property type="evidence" value="ECO:0007669"/>
    <property type="project" value="InterPro"/>
</dbReference>
<keyword evidence="14" id="KW-1185">Reference proteome</keyword>
<dbReference type="SUPFAM" id="SSF52467">
    <property type="entry name" value="DHS-like NAD/FAD-binding domain"/>
    <property type="match status" value="1"/>
</dbReference>
<dbReference type="GO" id="GO:0005948">
    <property type="term" value="C:acetolactate synthase complex"/>
    <property type="evidence" value="ECO:0007669"/>
    <property type="project" value="TreeGrafter"/>
</dbReference>
<dbReference type="GO" id="GO:0009097">
    <property type="term" value="P:isoleucine biosynthetic process"/>
    <property type="evidence" value="ECO:0007669"/>
    <property type="project" value="TreeGrafter"/>
</dbReference>
<feature type="domain" description="Thiamine pyrophosphate enzyme N-terminal TPP-binding" evidence="13">
    <location>
        <begin position="57"/>
        <end position="170"/>
    </location>
</feature>
<keyword evidence="6 10" id="KW-0786">Thiamine pyrophosphate</keyword>
<accession>A0A914VTR4</accession>
<keyword evidence="5" id="KW-0479">Metal-binding</keyword>
<dbReference type="InterPro" id="IPR012001">
    <property type="entry name" value="Thiamin_PyroP_enz_TPP-bd_dom"/>
</dbReference>
<comment type="catalytic activity">
    <reaction evidence="9">
        <text>(2R)-hydroxyhexadecanoyl-CoA = pentadecanal + formyl-CoA</text>
        <dbReference type="Rhea" id="RHEA:55212"/>
        <dbReference type="ChEBI" id="CHEBI:17302"/>
        <dbReference type="ChEBI" id="CHEBI:57376"/>
        <dbReference type="ChEBI" id="CHEBI:138654"/>
    </reaction>
    <physiologicalReaction direction="left-to-right" evidence="9">
        <dbReference type="Rhea" id="RHEA:55213"/>
    </physiologicalReaction>
</comment>
<evidence type="ECO:0000256" key="8">
    <source>
        <dbReference type="ARBA" id="ARBA00048738"/>
    </source>
</evidence>
<dbReference type="Pfam" id="PF02775">
    <property type="entry name" value="TPP_enzyme_C"/>
    <property type="match status" value="1"/>
</dbReference>
<evidence type="ECO:0000256" key="5">
    <source>
        <dbReference type="ARBA" id="ARBA00022723"/>
    </source>
</evidence>
<dbReference type="WBParaSite" id="PSAMB.scaffold2390size23461.g17651.t1">
    <property type="protein sequence ID" value="PSAMB.scaffold2390size23461.g17651.t1"/>
    <property type="gene ID" value="PSAMB.scaffold2390size23461.g17651"/>
</dbReference>
<dbReference type="Gene3D" id="3.40.50.1220">
    <property type="entry name" value="TPP-binding domain"/>
    <property type="match status" value="1"/>
</dbReference>
<dbReference type="GO" id="GO:0009099">
    <property type="term" value="P:L-valine biosynthetic process"/>
    <property type="evidence" value="ECO:0007669"/>
    <property type="project" value="TreeGrafter"/>
</dbReference>
<evidence type="ECO:0000256" key="6">
    <source>
        <dbReference type="ARBA" id="ARBA00023052"/>
    </source>
</evidence>
<evidence type="ECO:0000256" key="9">
    <source>
        <dbReference type="ARBA" id="ARBA00048767"/>
    </source>
</evidence>